<gene>
    <name evidence="3" type="ORF">EPL05_18910</name>
</gene>
<evidence type="ECO:0000259" key="2">
    <source>
        <dbReference type="Pfam" id="PF00535"/>
    </source>
</evidence>
<evidence type="ECO:0000313" key="4">
    <source>
        <dbReference type="Proteomes" id="UP000286701"/>
    </source>
</evidence>
<accession>A0A3S3UW14</accession>
<sequence length="364" mass="41047">MIIALLIVFIFLILRFTVTLFNFLSNPKLPRIGKHYTDKVSILIPARNEADNILPLLTSIHLQDYDNYEVLILDDNSTDDTYKVCQDFAAKHPRFKVIKGKPLPADWLGKNYACHQLAQLANGSYYLFLDADEQLQKGLINSAVHRMKLRSLSLLSLFTNQTMLSVGEEMVVPLMHYILLNLLPLRLVYLVKSASVAAASGQFMLFDADAYNEYQWHQLAKNKVVEDVEIMKLVKSAKLNGEALLANGMISCRMYKGYNEAINGFGKNFLAAFNYNIIGFLIYLLLIIGGPAIIVMTMNLNLIFIMFGLIVLSRIMISLAAGQNAWINVFLHPVQMLSLLVIGLTSIQKHLTKTTVWKGRKISV</sequence>
<keyword evidence="3" id="KW-0808">Transferase</keyword>
<comment type="caution">
    <text evidence="3">The sequence shown here is derived from an EMBL/GenBank/DDBJ whole genome shotgun (WGS) entry which is preliminary data.</text>
</comment>
<feature type="transmembrane region" description="Helical" evidence="1">
    <location>
        <begin position="327"/>
        <end position="347"/>
    </location>
</feature>
<dbReference type="AlphaFoldDB" id="A0A3S3UW14"/>
<dbReference type="InterPro" id="IPR001173">
    <property type="entry name" value="Glyco_trans_2-like"/>
</dbReference>
<dbReference type="PANTHER" id="PTHR43646">
    <property type="entry name" value="GLYCOSYLTRANSFERASE"/>
    <property type="match status" value="1"/>
</dbReference>
<evidence type="ECO:0000256" key="1">
    <source>
        <dbReference type="SAM" id="Phobius"/>
    </source>
</evidence>
<dbReference type="Pfam" id="PF00535">
    <property type="entry name" value="Glycos_transf_2"/>
    <property type="match status" value="1"/>
</dbReference>
<dbReference type="Proteomes" id="UP000286701">
    <property type="component" value="Unassembled WGS sequence"/>
</dbReference>
<feature type="transmembrane region" description="Helical" evidence="1">
    <location>
        <begin position="302"/>
        <end position="321"/>
    </location>
</feature>
<dbReference type="InterPro" id="IPR029044">
    <property type="entry name" value="Nucleotide-diphossugar_trans"/>
</dbReference>
<name>A0A3S3UW14_9SPHI</name>
<feature type="domain" description="Glycosyltransferase 2-like" evidence="2">
    <location>
        <begin position="41"/>
        <end position="148"/>
    </location>
</feature>
<dbReference type="EMBL" id="SBIW01000008">
    <property type="protein sequence ID" value="RWY49475.1"/>
    <property type="molecule type" value="Genomic_DNA"/>
</dbReference>
<dbReference type="Gene3D" id="3.90.550.10">
    <property type="entry name" value="Spore Coat Polysaccharide Biosynthesis Protein SpsA, Chain A"/>
    <property type="match status" value="1"/>
</dbReference>
<dbReference type="SUPFAM" id="SSF53448">
    <property type="entry name" value="Nucleotide-diphospho-sugar transferases"/>
    <property type="match status" value="1"/>
</dbReference>
<protein>
    <submittedName>
        <fullName evidence="3">Glycosyltransferase</fullName>
    </submittedName>
</protein>
<keyword evidence="1" id="KW-0472">Membrane</keyword>
<feature type="transmembrane region" description="Helical" evidence="1">
    <location>
        <begin position="273"/>
        <end position="295"/>
    </location>
</feature>
<dbReference type="PANTHER" id="PTHR43646:SF3">
    <property type="entry name" value="SLR1566 PROTEIN"/>
    <property type="match status" value="1"/>
</dbReference>
<dbReference type="CDD" id="cd00761">
    <property type="entry name" value="Glyco_tranf_GTA_type"/>
    <property type="match status" value="1"/>
</dbReference>
<dbReference type="GO" id="GO:0016740">
    <property type="term" value="F:transferase activity"/>
    <property type="evidence" value="ECO:0007669"/>
    <property type="project" value="UniProtKB-KW"/>
</dbReference>
<keyword evidence="1" id="KW-0812">Transmembrane</keyword>
<keyword evidence="1" id="KW-1133">Transmembrane helix</keyword>
<evidence type="ECO:0000313" key="3">
    <source>
        <dbReference type="EMBL" id="RWY49475.1"/>
    </source>
</evidence>
<dbReference type="OrthoDB" id="9800276at2"/>
<organism evidence="3 4">
    <name type="scientific">Mucilaginibacter gilvus</name>
    <dbReference type="NCBI Taxonomy" id="2305909"/>
    <lineage>
        <taxon>Bacteria</taxon>
        <taxon>Pseudomonadati</taxon>
        <taxon>Bacteroidota</taxon>
        <taxon>Sphingobacteriia</taxon>
        <taxon>Sphingobacteriales</taxon>
        <taxon>Sphingobacteriaceae</taxon>
        <taxon>Mucilaginibacter</taxon>
    </lineage>
</organism>
<proteinExistence type="predicted"/>
<dbReference type="RefSeq" id="WP_128535547.1">
    <property type="nucleotide sequence ID" value="NZ_SBIW01000008.1"/>
</dbReference>
<reference evidence="3 4" key="1">
    <citation type="submission" date="2019-01" db="EMBL/GenBank/DDBJ databases">
        <title>Mucilaginibacter antarcticum sp. nov., isolated from antarctic soil.</title>
        <authorList>
            <person name="Yan Y.-Q."/>
            <person name="Du Z.-J."/>
        </authorList>
    </citation>
    <scope>NUCLEOTIDE SEQUENCE [LARGE SCALE GENOMIC DNA]</scope>
    <source>
        <strain evidence="3 4">F01003</strain>
    </source>
</reference>
<keyword evidence="4" id="KW-1185">Reference proteome</keyword>